<dbReference type="EMBL" id="RZNX01000003">
    <property type="protein sequence ID" value="RUT31680.1"/>
    <property type="molecule type" value="Genomic_DNA"/>
</dbReference>
<proteinExistence type="predicted"/>
<dbReference type="Gene3D" id="2.30.130.30">
    <property type="entry name" value="Hypothetical protein"/>
    <property type="match status" value="1"/>
</dbReference>
<reference evidence="1 2" key="1">
    <citation type="submission" date="2018-12" db="EMBL/GenBank/DDBJ databases">
        <authorList>
            <person name="Sun L."/>
            <person name="Chen Z."/>
        </authorList>
    </citation>
    <scope>NUCLEOTIDE SEQUENCE [LARGE SCALE GENOMIC DNA]</scope>
    <source>
        <strain evidence="1 2">3-5-3</strain>
    </source>
</reference>
<dbReference type="Proteomes" id="UP000272464">
    <property type="component" value="Unassembled WGS sequence"/>
</dbReference>
<dbReference type="InterPro" id="IPR015947">
    <property type="entry name" value="PUA-like_sf"/>
</dbReference>
<accession>A0A3S1D9Q8</accession>
<comment type="caution">
    <text evidence="1">The sequence shown here is derived from an EMBL/GenBank/DDBJ whole genome shotgun (WGS) entry which is preliminary data.</text>
</comment>
<protein>
    <submittedName>
        <fullName evidence="1">ASCH domain-containing protein</fullName>
    </submittedName>
</protein>
<evidence type="ECO:0000313" key="2">
    <source>
        <dbReference type="Proteomes" id="UP000272464"/>
    </source>
</evidence>
<sequence>MKVLSMIQPWASLFVLGEIKYETRSWRTRYRGPLAIHASLRTDKAACRDEPVFSVLAKHGYTETKLPTGVILATCHLVNCYRVTENSGESAVLEEGQEVTGNEYLFGDYRVDHFAWEVEDMTLLPEFIPAKGQLGLWEHPVLS</sequence>
<gene>
    <name evidence="1" type="ORF">EJP77_09825</name>
</gene>
<dbReference type="OrthoDB" id="359066at2"/>
<dbReference type="AlphaFoldDB" id="A0A3S1D9Q8"/>
<organism evidence="1 2">
    <name type="scientific">Paenibacillus zeisoli</name>
    <dbReference type="NCBI Taxonomy" id="2496267"/>
    <lineage>
        <taxon>Bacteria</taxon>
        <taxon>Bacillati</taxon>
        <taxon>Bacillota</taxon>
        <taxon>Bacilli</taxon>
        <taxon>Bacillales</taxon>
        <taxon>Paenibacillaceae</taxon>
        <taxon>Paenibacillus</taxon>
    </lineage>
</organism>
<dbReference type="SUPFAM" id="SSF88697">
    <property type="entry name" value="PUA domain-like"/>
    <property type="match status" value="1"/>
</dbReference>
<name>A0A3S1D9Q8_9BACL</name>
<keyword evidence="2" id="KW-1185">Reference proteome</keyword>
<evidence type="ECO:0000313" key="1">
    <source>
        <dbReference type="EMBL" id="RUT31680.1"/>
    </source>
</evidence>
<dbReference type="RefSeq" id="WP_127199060.1">
    <property type="nucleotide sequence ID" value="NZ_RZNX01000003.1"/>
</dbReference>